<reference evidence="3" key="1">
    <citation type="submission" date="2016-06" db="UniProtKB">
        <authorList>
            <consortium name="WormBaseParasite"/>
        </authorList>
    </citation>
    <scope>IDENTIFICATION</scope>
</reference>
<keyword evidence="2" id="KW-1185">Reference proteome</keyword>
<name>A0A183IIT6_9BILA</name>
<evidence type="ECO:0000313" key="3">
    <source>
        <dbReference type="WBParaSite" id="SBAD_0000369101-mRNA-1"/>
    </source>
</evidence>
<dbReference type="EMBL" id="UZAM01007797">
    <property type="protein sequence ID" value="VDP01477.1"/>
    <property type="molecule type" value="Genomic_DNA"/>
</dbReference>
<evidence type="ECO:0000313" key="1">
    <source>
        <dbReference type="EMBL" id="VDP01477.1"/>
    </source>
</evidence>
<evidence type="ECO:0000313" key="2">
    <source>
        <dbReference type="Proteomes" id="UP000270296"/>
    </source>
</evidence>
<proteinExistence type="predicted"/>
<reference evidence="1 2" key="2">
    <citation type="submission" date="2018-11" db="EMBL/GenBank/DDBJ databases">
        <authorList>
            <consortium name="Pathogen Informatics"/>
        </authorList>
    </citation>
    <scope>NUCLEOTIDE SEQUENCE [LARGE SCALE GENOMIC DNA]</scope>
</reference>
<sequence length="271" mass="30678">MLIFRTITLFGIEKRDIGLEINADRITKPLQRYYNAERDHRRTGDEACGGLGVLSEKRSFSFTFTSYEDHAGDAIEKRRQPQSACHASVASPALVIWLTVLSMATLGEDIAKHEQQWTEKRDHYKVGHRVYETDPCLRVSDPLVACSTSKVMNHRIARGPHQVFALTKNCASCFSSEKHIAFVQHIRLLGTVRWSFQRPCLKLRVSEYQTVLRVSHVASGALAREDLGAVKEKELSLRCVQAFNGDKSFCADEFLNYTTCRTNLVTIARIS</sequence>
<dbReference type="AlphaFoldDB" id="A0A183IIT6"/>
<organism evidence="3">
    <name type="scientific">Soboliphyme baturini</name>
    <dbReference type="NCBI Taxonomy" id="241478"/>
    <lineage>
        <taxon>Eukaryota</taxon>
        <taxon>Metazoa</taxon>
        <taxon>Ecdysozoa</taxon>
        <taxon>Nematoda</taxon>
        <taxon>Enoplea</taxon>
        <taxon>Dorylaimia</taxon>
        <taxon>Dioctophymatida</taxon>
        <taxon>Dioctophymatoidea</taxon>
        <taxon>Soboliphymatidae</taxon>
        <taxon>Soboliphyme</taxon>
    </lineage>
</organism>
<gene>
    <name evidence="1" type="ORF">SBAD_LOCUS3532</name>
</gene>
<dbReference type="WBParaSite" id="SBAD_0000369101-mRNA-1">
    <property type="protein sequence ID" value="SBAD_0000369101-mRNA-1"/>
    <property type="gene ID" value="SBAD_0000369101"/>
</dbReference>
<protein>
    <submittedName>
        <fullName evidence="3">C2H2-type domain-containing protein</fullName>
    </submittedName>
</protein>
<accession>A0A183IIT6</accession>
<dbReference type="Proteomes" id="UP000270296">
    <property type="component" value="Unassembled WGS sequence"/>
</dbReference>